<gene>
    <name evidence="3" type="primary">fdhD</name>
    <name evidence="4" type="ORF">SAMN00808754_0246</name>
</gene>
<dbReference type="PANTHER" id="PTHR30592">
    <property type="entry name" value="FORMATE DEHYDROGENASE"/>
    <property type="match status" value="1"/>
</dbReference>
<dbReference type="OrthoDB" id="9782042at2"/>
<evidence type="ECO:0000256" key="2">
    <source>
        <dbReference type="ARBA" id="ARBA00023150"/>
    </source>
</evidence>
<feature type="binding site" evidence="3">
    <location>
        <begin position="243"/>
        <end position="248"/>
    </location>
    <ligand>
        <name>Mo-bis(molybdopterin guanine dinucleotide)</name>
        <dbReference type="ChEBI" id="CHEBI:60539"/>
    </ligand>
</feature>
<accession>A0A1W1V9K3</accession>
<dbReference type="Proteomes" id="UP000192569">
    <property type="component" value="Chromosome I"/>
</dbReference>
<comment type="subcellular location">
    <subcellularLocation>
        <location evidence="3">Cytoplasm</location>
    </subcellularLocation>
</comment>
<dbReference type="STRING" id="698762.SAMN00808754_0246"/>
<dbReference type="SUPFAM" id="SSF53927">
    <property type="entry name" value="Cytidine deaminase-like"/>
    <property type="match status" value="1"/>
</dbReference>
<dbReference type="NCBIfam" id="TIGR00129">
    <property type="entry name" value="fdhD_narQ"/>
    <property type="match status" value="1"/>
</dbReference>
<evidence type="ECO:0000256" key="3">
    <source>
        <dbReference type="HAMAP-Rule" id="MF_00187"/>
    </source>
</evidence>
<dbReference type="Gene3D" id="3.40.140.10">
    <property type="entry name" value="Cytidine Deaminase, domain 2"/>
    <property type="match status" value="1"/>
</dbReference>
<dbReference type="InterPro" id="IPR003786">
    <property type="entry name" value="FdhD"/>
</dbReference>
<dbReference type="PANTHER" id="PTHR30592:SF1">
    <property type="entry name" value="SULFUR CARRIER PROTEIN FDHD"/>
    <property type="match status" value="1"/>
</dbReference>
<dbReference type="Pfam" id="PF02634">
    <property type="entry name" value="FdhD-NarQ"/>
    <property type="match status" value="1"/>
</dbReference>
<dbReference type="EMBL" id="LT838272">
    <property type="protein sequence ID" value="SMB90069.1"/>
    <property type="molecule type" value="Genomic_DNA"/>
</dbReference>
<keyword evidence="2 3" id="KW-0501">Molybdenum cofactor biosynthesis</keyword>
<feature type="active site" description="Cysteine persulfide intermediate" evidence="3">
    <location>
        <position position="103"/>
    </location>
</feature>
<dbReference type="GO" id="GO:0097163">
    <property type="term" value="F:sulfur carrier activity"/>
    <property type="evidence" value="ECO:0007669"/>
    <property type="project" value="UniProtKB-UniRule"/>
</dbReference>
<dbReference type="Gene3D" id="3.10.20.10">
    <property type="match status" value="1"/>
</dbReference>
<keyword evidence="5" id="KW-1185">Reference proteome</keyword>
<evidence type="ECO:0000313" key="5">
    <source>
        <dbReference type="Proteomes" id="UP000192569"/>
    </source>
</evidence>
<comment type="function">
    <text evidence="3">Required for formate dehydrogenase (FDH) activity. Acts as a sulfur carrier protein that transfers sulfur from IscS to the molybdenum cofactor prior to its insertion into FDH.</text>
</comment>
<organism evidence="4 5">
    <name type="scientific">Thermanaeromonas toyohensis ToBE</name>
    <dbReference type="NCBI Taxonomy" id="698762"/>
    <lineage>
        <taxon>Bacteria</taxon>
        <taxon>Bacillati</taxon>
        <taxon>Bacillota</taxon>
        <taxon>Clostridia</taxon>
        <taxon>Neomoorellales</taxon>
        <taxon>Neomoorellaceae</taxon>
        <taxon>Thermanaeromonas</taxon>
    </lineage>
</organism>
<comment type="similarity">
    <text evidence="3">Belongs to the FdhD family.</text>
</comment>
<evidence type="ECO:0000313" key="4">
    <source>
        <dbReference type="EMBL" id="SMB90069.1"/>
    </source>
</evidence>
<dbReference type="InterPro" id="IPR016193">
    <property type="entry name" value="Cytidine_deaminase-like"/>
</dbReference>
<dbReference type="GO" id="GO:0016783">
    <property type="term" value="F:sulfurtransferase activity"/>
    <property type="evidence" value="ECO:0007669"/>
    <property type="project" value="InterPro"/>
</dbReference>
<dbReference type="AlphaFoldDB" id="A0A1W1V9K3"/>
<proteinExistence type="inferred from homology"/>
<reference evidence="4 5" key="1">
    <citation type="submission" date="2017-04" db="EMBL/GenBank/DDBJ databases">
        <authorList>
            <person name="Afonso C.L."/>
            <person name="Miller P.J."/>
            <person name="Scott M.A."/>
            <person name="Spackman E."/>
            <person name="Goraichik I."/>
            <person name="Dimitrov K.M."/>
            <person name="Suarez D.L."/>
            <person name="Swayne D.E."/>
        </authorList>
    </citation>
    <scope>NUCLEOTIDE SEQUENCE [LARGE SCALE GENOMIC DNA]</scope>
    <source>
        <strain evidence="4 5">ToBE</strain>
    </source>
</reference>
<sequence length="259" mass="28619">MKEAPYSDLVVTLFERGEARKAEDAVIAEFPLEVIINGQSLVNLLCTPTDMEDLVVGFLYSEGIIGDLRDITELKITGNRAEARIKGELKDNSSGVAWLTSGCGHYITWRGRQEDCIYEVKVDSPLKVSAAALTQLVMGLEIKGTLYHKTRGAHGAALASPNKGILILREDIGRHNAVDKVVGCALRQGIETSDKLLLTTGRISSEILYKVARMRFPFVVSLSVPSDYAVWLADLLRITIVGFVRGKRFKVYSHAWRVL</sequence>
<evidence type="ECO:0000256" key="1">
    <source>
        <dbReference type="ARBA" id="ARBA00022490"/>
    </source>
</evidence>
<dbReference type="HAMAP" id="MF_00187">
    <property type="entry name" value="FdhD"/>
    <property type="match status" value="1"/>
</dbReference>
<name>A0A1W1V9K3_9FIRM</name>
<dbReference type="PIRSF" id="PIRSF015626">
    <property type="entry name" value="FdhD"/>
    <property type="match status" value="1"/>
</dbReference>
<keyword evidence="1 3" id="KW-0963">Cytoplasm</keyword>
<protein>
    <recommendedName>
        <fullName evidence="3">Sulfur carrier protein FdhD</fullName>
    </recommendedName>
</protein>
<dbReference type="GO" id="GO:0005737">
    <property type="term" value="C:cytoplasm"/>
    <property type="evidence" value="ECO:0007669"/>
    <property type="project" value="UniProtKB-SubCell"/>
</dbReference>
<dbReference type="GO" id="GO:0006777">
    <property type="term" value="P:Mo-molybdopterin cofactor biosynthetic process"/>
    <property type="evidence" value="ECO:0007669"/>
    <property type="project" value="UniProtKB-UniRule"/>
</dbReference>
<dbReference type="RefSeq" id="WP_084663265.1">
    <property type="nucleotide sequence ID" value="NZ_LT838272.1"/>
</dbReference>